<accession>A0AAE0Z2X1</accession>
<protein>
    <submittedName>
        <fullName evidence="1">Uncharacterized protein</fullName>
    </submittedName>
</protein>
<dbReference type="EMBL" id="JAWDGP010004872">
    <property type="protein sequence ID" value="KAK3761605.1"/>
    <property type="molecule type" value="Genomic_DNA"/>
</dbReference>
<dbReference type="Proteomes" id="UP001283361">
    <property type="component" value="Unassembled WGS sequence"/>
</dbReference>
<dbReference type="AlphaFoldDB" id="A0AAE0Z2X1"/>
<proteinExistence type="predicted"/>
<organism evidence="1 2">
    <name type="scientific">Elysia crispata</name>
    <name type="common">lettuce slug</name>
    <dbReference type="NCBI Taxonomy" id="231223"/>
    <lineage>
        <taxon>Eukaryota</taxon>
        <taxon>Metazoa</taxon>
        <taxon>Spiralia</taxon>
        <taxon>Lophotrochozoa</taxon>
        <taxon>Mollusca</taxon>
        <taxon>Gastropoda</taxon>
        <taxon>Heterobranchia</taxon>
        <taxon>Euthyneura</taxon>
        <taxon>Panpulmonata</taxon>
        <taxon>Sacoglossa</taxon>
        <taxon>Placobranchoidea</taxon>
        <taxon>Plakobranchidae</taxon>
        <taxon>Elysia</taxon>
    </lineage>
</organism>
<keyword evidence="2" id="KW-1185">Reference proteome</keyword>
<comment type="caution">
    <text evidence="1">The sequence shown here is derived from an EMBL/GenBank/DDBJ whole genome shotgun (WGS) entry which is preliminary data.</text>
</comment>
<evidence type="ECO:0000313" key="2">
    <source>
        <dbReference type="Proteomes" id="UP001283361"/>
    </source>
</evidence>
<sequence>MHSSPPGPMLAGFAHTNGFDLLVSDKPCHVLAPVDPMIKHSLSRLVSRVCDPNIGQIQGGLELEISQLLPYQPAIVETADE</sequence>
<reference evidence="1" key="1">
    <citation type="journal article" date="2023" name="G3 (Bethesda)">
        <title>A reference genome for the long-term kleptoplast-retaining sea slug Elysia crispata morphotype clarki.</title>
        <authorList>
            <person name="Eastman K.E."/>
            <person name="Pendleton A.L."/>
            <person name="Shaikh M.A."/>
            <person name="Suttiyut T."/>
            <person name="Ogas R."/>
            <person name="Tomko P."/>
            <person name="Gavelis G."/>
            <person name="Widhalm J.R."/>
            <person name="Wisecaver J.H."/>
        </authorList>
    </citation>
    <scope>NUCLEOTIDE SEQUENCE</scope>
    <source>
        <strain evidence="1">ECLA1</strain>
    </source>
</reference>
<evidence type="ECO:0000313" key="1">
    <source>
        <dbReference type="EMBL" id="KAK3761605.1"/>
    </source>
</evidence>
<gene>
    <name evidence="1" type="ORF">RRG08_040301</name>
</gene>
<name>A0AAE0Z2X1_9GAST</name>